<evidence type="ECO:0008006" key="8">
    <source>
        <dbReference type="Google" id="ProtNLM"/>
    </source>
</evidence>
<feature type="domain" description="Mur ligase central" evidence="5">
    <location>
        <begin position="97"/>
        <end position="248"/>
    </location>
</feature>
<dbReference type="Pfam" id="PF08245">
    <property type="entry name" value="Mur_ligase_M"/>
    <property type="match status" value="1"/>
</dbReference>
<evidence type="ECO:0000259" key="4">
    <source>
        <dbReference type="Pfam" id="PF02875"/>
    </source>
</evidence>
<feature type="non-terminal residue" evidence="6">
    <location>
        <position position="386"/>
    </location>
</feature>
<dbReference type="InterPro" id="IPR036565">
    <property type="entry name" value="Mur-like_cat_sf"/>
</dbReference>
<evidence type="ECO:0000313" key="6">
    <source>
        <dbReference type="EMBL" id="PIR97517.1"/>
    </source>
</evidence>
<dbReference type="GO" id="GO:0005524">
    <property type="term" value="F:ATP binding"/>
    <property type="evidence" value="ECO:0007669"/>
    <property type="project" value="UniProtKB-KW"/>
</dbReference>
<dbReference type="Proteomes" id="UP000230557">
    <property type="component" value="Unassembled WGS sequence"/>
</dbReference>
<gene>
    <name evidence="6" type="ORF">COT91_01010</name>
</gene>
<dbReference type="Gene3D" id="3.90.190.20">
    <property type="entry name" value="Mur ligase, C-terminal domain"/>
    <property type="match status" value="1"/>
</dbReference>
<organism evidence="6 7">
    <name type="scientific">Candidatus Doudnabacteria bacterium CG10_big_fil_rev_8_21_14_0_10_41_10</name>
    <dbReference type="NCBI Taxonomy" id="1974551"/>
    <lineage>
        <taxon>Bacteria</taxon>
        <taxon>Candidatus Doudnaibacteriota</taxon>
    </lineage>
</organism>
<dbReference type="InterPro" id="IPR013221">
    <property type="entry name" value="Mur_ligase_cen"/>
</dbReference>
<reference evidence="7" key="1">
    <citation type="submission" date="2017-09" db="EMBL/GenBank/DDBJ databases">
        <title>Depth-based differentiation of microbial function through sediment-hosted aquifers and enrichment of novel symbionts in the deep terrestrial subsurface.</title>
        <authorList>
            <person name="Probst A.J."/>
            <person name="Ladd B."/>
            <person name="Jarett J.K."/>
            <person name="Geller-Mcgrath D.E."/>
            <person name="Sieber C.M.K."/>
            <person name="Emerson J.B."/>
            <person name="Anantharaman K."/>
            <person name="Thomas B.C."/>
            <person name="Malmstrom R."/>
            <person name="Stieglmeier M."/>
            <person name="Klingl A."/>
            <person name="Woyke T."/>
            <person name="Ryan C.M."/>
            <person name="Banfield J.F."/>
        </authorList>
    </citation>
    <scope>NUCLEOTIDE SEQUENCE [LARGE SCALE GENOMIC DNA]</scope>
</reference>
<dbReference type="InterPro" id="IPR004101">
    <property type="entry name" value="Mur_ligase_C"/>
</dbReference>
<dbReference type="SUPFAM" id="SSF53623">
    <property type="entry name" value="MurD-like peptide ligases, catalytic domain"/>
    <property type="match status" value="1"/>
</dbReference>
<name>A0A2H0VEI4_9BACT</name>
<dbReference type="EMBL" id="PFAJ01000013">
    <property type="protein sequence ID" value="PIR97517.1"/>
    <property type="molecule type" value="Genomic_DNA"/>
</dbReference>
<evidence type="ECO:0000256" key="2">
    <source>
        <dbReference type="ARBA" id="ARBA00022741"/>
    </source>
</evidence>
<proteinExistence type="predicted"/>
<evidence type="ECO:0000256" key="3">
    <source>
        <dbReference type="ARBA" id="ARBA00022840"/>
    </source>
</evidence>
<dbReference type="PANTHER" id="PTHR43024">
    <property type="entry name" value="UDP-N-ACETYLMURAMOYL-TRIPEPTIDE--D-ALANYL-D-ALANINE LIGASE"/>
    <property type="match status" value="1"/>
</dbReference>
<evidence type="ECO:0000313" key="7">
    <source>
        <dbReference type="Proteomes" id="UP000230557"/>
    </source>
</evidence>
<keyword evidence="1" id="KW-0436">Ligase</keyword>
<protein>
    <recommendedName>
        <fullName evidence="8">UDP-N-acetylmuramoyl-tripeptide--D-alanyl-D-alanine ligase</fullName>
    </recommendedName>
</protein>
<dbReference type="InterPro" id="IPR051046">
    <property type="entry name" value="MurCDEF_CellWall_CoF430Synth"/>
</dbReference>
<evidence type="ECO:0000259" key="5">
    <source>
        <dbReference type="Pfam" id="PF08245"/>
    </source>
</evidence>
<dbReference type="PANTHER" id="PTHR43024:SF1">
    <property type="entry name" value="UDP-N-ACETYLMURAMOYL-TRIPEPTIDE--D-ALANYL-D-ALANINE LIGASE"/>
    <property type="match status" value="1"/>
</dbReference>
<dbReference type="InterPro" id="IPR036615">
    <property type="entry name" value="Mur_ligase_C_dom_sf"/>
</dbReference>
<sequence length="386" mass="43016">MKNILQLILKYLAKTILWRHKPVVVAVTGSVGKTGTKAAIATVLRQSFFVWENSGNYNNEIGTPLAILGSESPGKNIFLWIKVFIRFLYLLVTPRYPQVLVLEMAADRRGDIKYLTTIARPHIAVVTRISEAHTEFLGDLESVQREKAELVRALPHGGVAILNADDHRVMAMKNLFFGNTISFGLREDAVVRAVDIRTRQEADSNLKNPEQAIGLNFKIKSRGTSRSVFIPGVVGRANVYVLLSAFAVGLKFGLKPDEIVNAFVNFSPPPGRLRPLAGIKHTVIIDDTYNSSPEAAFESLRALTEVKGRRRIAVLGDMLELGEFTESSHRKLGRMVKDLRLDLLFTVGARAKFIADEARKRKFGKTKIREFNSSIEAAVPIQNRLK</sequence>
<dbReference type="AlphaFoldDB" id="A0A2H0VEI4"/>
<dbReference type="Gene3D" id="3.40.1190.10">
    <property type="entry name" value="Mur-like, catalytic domain"/>
    <property type="match status" value="1"/>
</dbReference>
<comment type="caution">
    <text evidence="6">The sequence shown here is derived from an EMBL/GenBank/DDBJ whole genome shotgun (WGS) entry which is preliminary data.</text>
</comment>
<accession>A0A2H0VEI4</accession>
<feature type="domain" description="Mur ligase C-terminal" evidence="4">
    <location>
        <begin position="271"/>
        <end position="378"/>
    </location>
</feature>
<keyword evidence="2" id="KW-0547">Nucleotide-binding</keyword>
<dbReference type="GO" id="GO:0016881">
    <property type="term" value="F:acid-amino acid ligase activity"/>
    <property type="evidence" value="ECO:0007669"/>
    <property type="project" value="InterPro"/>
</dbReference>
<dbReference type="SUPFAM" id="SSF53244">
    <property type="entry name" value="MurD-like peptide ligases, peptide-binding domain"/>
    <property type="match status" value="1"/>
</dbReference>
<keyword evidence="3" id="KW-0067">ATP-binding</keyword>
<dbReference type="Pfam" id="PF02875">
    <property type="entry name" value="Mur_ligase_C"/>
    <property type="match status" value="1"/>
</dbReference>
<evidence type="ECO:0000256" key="1">
    <source>
        <dbReference type="ARBA" id="ARBA00022598"/>
    </source>
</evidence>